<proteinExistence type="predicted"/>
<dbReference type="Gene3D" id="2.40.50.100">
    <property type="match status" value="1"/>
</dbReference>
<dbReference type="InterPro" id="IPR003593">
    <property type="entry name" value="AAA+_ATPase"/>
</dbReference>
<dbReference type="Proteomes" id="UP000005087">
    <property type="component" value="Chromosome"/>
</dbReference>
<accession>I1D1X9</accession>
<dbReference type="HOGENOM" id="CLU_000604_1_1_11"/>
<dbReference type="SUPFAM" id="SSF50331">
    <property type="entry name" value="MOP-like"/>
    <property type="match status" value="1"/>
</dbReference>
<dbReference type="GO" id="GO:0016887">
    <property type="term" value="F:ATP hydrolysis activity"/>
    <property type="evidence" value="ECO:0007669"/>
    <property type="project" value="InterPro"/>
</dbReference>
<dbReference type="PROSITE" id="PS00211">
    <property type="entry name" value="ABC_TRANSPORTER_1"/>
    <property type="match status" value="1"/>
</dbReference>
<keyword evidence="6" id="KW-1185">Reference proteome</keyword>
<dbReference type="Pfam" id="PF08402">
    <property type="entry name" value="TOBE_2"/>
    <property type="match status" value="1"/>
</dbReference>
<evidence type="ECO:0000256" key="1">
    <source>
        <dbReference type="ARBA" id="ARBA00022448"/>
    </source>
</evidence>
<dbReference type="Gene3D" id="2.40.50.140">
    <property type="entry name" value="Nucleic acid-binding proteins"/>
    <property type="match status" value="1"/>
</dbReference>
<evidence type="ECO:0000313" key="5">
    <source>
        <dbReference type="EMBL" id="EIE98953.1"/>
    </source>
</evidence>
<keyword evidence="5" id="KW-0762">Sugar transport</keyword>
<dbReference type="Pfam" id="PF00005">
    <property type="entry name" value="ABC_tran"/>
    <property type="match status" value="1"/>
</dbReference>
<feature type="domain" description="ABC transporter" evidence="4">
    <location>
        <begin position="24"/>
        <end position="254"/>
    </location>
</feature>
<evidence type="ECO:0000259" key="4">
    <source>
        <dbReference type="PROSITE" id="PS50893"/>
    </source>
</evidence>
<dbReference type="EMBL" id="CM001484">
    <property type="protein sequence ID" value="EIE98953.1"/>
    <property type="molecule type" value="Genomic_DNA"/>
</dbReference>
<keyword evidence="1" id="KW-0813">Transport</keyword>
<gene>
    <name evidence="5" type="ORF">SacglDRAFT_02047</name>
</gene>
<dbReference type="InterPro" id="IPR050093">
    <property type="entry name" value="ABC_SmlMolc_Importer"/>
</dbReference>
<dbReference type="PANTHER" id="PTHR42781:SF4">
    <property type="entry name" value="SPERMIDINE_PUTRESCINE IMPORT ATP-BINDING PROTEIN POTA"/>
    <property type="match status" value="1"/>
</dbReference>
<dbReference type="AlphaFoldDB" id="I1D1X9"/>
<dbReference type="InterPro" id="IPR003439">
    <property type="entry name" value="ABC_transporter-like_ATP-bd"/>
</dbReference>
<keyword evidence="2" id="KW-0547">Nucleotide-binding</keyword>
<reference evidence="5 6" key="1">
    <citation type="submission" date="2011-09" db="EMBL/GenBank/DDBJ databases">
        <authorList>
            <consortium name="US DOE Joint Genome Institute (JGI-PGF)"/>
            <person name="Lucas S."/>
            <person name="Han J."/>
            <person name="Lapidus A."/>
            <person name="Cheng J.-F."/>
            <person name="Goodwin L."/>
            <person name="Pitluck S."/>
            <person name="Peters L."/>
            <person name="Land M.L."/>
            <person name="Hauser L."/>
            <person name="Brambilla E."/>
            <person name="Klenk H.-P."/>
            <person name="Woyke T.J."/>
        </authorList>
    </citation>
    <scope>NUCLEOTIDE SEQUENCE [LARGE SCALE GENOMIC DNA]</scope>
    <source>
        <strain evidence="5 6">K62</strain>
    </source>
</reference>
<protein>
    <submittedName>
        <fullName evidence="5">ATPase component of ABC-type sugar transporter</fullName>
    </submittedName>
</protein>
<evidence type="ECO:0000313" key="6">
    <source>
        <dbReference type="Proteomes" id="UP000005087"/>
    </source>
</evidence>
<name>I1D1X9_9PSEU</name>
<evidence type="ECO:0000256" key="3">
    <source>
        <dbReference type="ARBA" id="ARBA00022840"/>
    </source>
</evidence>
<dbReference type="InterPro" id="IPR027417">
    <property type="entry name" value="P-loop_NTPase"/>
</dbReference>
<dbReference type="InterPro" id="IPR012340">
    <property type="entry name" value="NA-bd_OB-fold"/>
</dbReference>
<dbReference type="GO" id="GO:0005524">
    <property type="term" value="F:ATP binding"/>
    <property type="evidence" value="ECO:0007669"/>
    <property type="project" value="UniProtKB-KW"/>
</dbReference>
<dbReference type="OrthoDB" id="9802264at2"/>
<dbReference type="GO" id="GO:0140359">
    <property type="term" value="F:ABC-type transporter activity"/>
    <property type="evidence" value="ECO:0007669"/>
    <property type="project" value="UniProtKB-ARBA"/>
</dbReference>
<keyword evidence="3" id="KW-0067">ATP-binding</keyword>
<dbReference type="RefSeq" id="WP_005464154.1">
    <property type="nucleotide sequence ID" value="NZ_CM001484.1"/>
</dbReference>
<evidence type="ECO:0000256" key="2">
    <source>
        <dbReference type="ARBA" id="ARBA00022741"/>
    </source>
</evidence>
<dbReference type="InterPro" id="IPR017871">
    <property type="entry name" value="ABC_transporter-like_CS"/>
</dbReference>
<organism evidence="5 6">
    <name type="scientific">Saccharomonospora glauca K62</name>
    <dbReference type="NCBI Taxonomy" id="928724"/>
    <lineage>
        <taxon>Bacteria</taxon>
        <taxon>Bacillati</taxon>
        <taxon>Actinomycetota</taxon>
        <taxon>Actinomycetes</taxon>
        <taxon>Pseudonocardiales</taxon>
        <taxon>Pseudonocardiaceae</taxon>
        <taxon>Saccharomonospora</taxon>
    </lineage>
</organism>
<dbReference type="Gene3D" id="3.40.50.300">
    <property type="entry name" value="P-loop containing nucleotide triphosphate hydrolases"/>
    <property type="match status" value="1"/>
</dbReference>
<sequence length="385" mass="41890">MTGSPLGATDAPAEPRRSATFETLSLRGVGRTFGKTAALKGLDLEIKRGEFIALLGPSGCGKSTALNCLAGLLPLTSGSIWQDETRIDVLPPERRGFGMVFQNYALFPHMSVRKNVAFGLTMRRLPKAEIARRTEEAIRLVRLEEHAHKLPGQLSGGQQQRVAIARAIVLEPSLVLMDEPLSNLDAKLRLEMRTEIRRLHQSLGLTTVYVTHDQEEALSLADRLVILRAGTVQQIGTPEELHNRPVNQHVADFMGYRNLIRLTAGDRADDGIRVTGDGLDLVGTHLDDLAPGAAVVAAARPEDVRVFDPGTTGVNRFPAIVEVVEYQGRELAVEARTSSGVRWHLRTDHRLAPGDAVVLGVAVERLLVFGDDTVGTPVPSNRESV</sequence>
<dbReference type="STRING" id="928724.SacglDRAFT_02047"/>
<dbReference type="InterPro" id="IPR013611">
    <property type="entry name" value="Transp-assoc_OB_typ2"/>
</dbReference>
<dbReference type="eggNOG" id="COG3842">
    <property type="taxonomic scope" value="Bacteria"/>
</dbReference>
<dbReference type="PROSITE" id="PS50893">
    <property type="entry name" value="ABC_TRANSPORTER_2"/>
    <property type="match status" value="1"/>
</dbReference>
<dbReference type="PANTHER" id="PTHR42781">
    <property type="entry name" value="SPERMIDINE/PUTRESCINE IMPORT ATP-BINDING PROTEIN POTA"/>
    <property type="match status" value="1"/>
</dbReference>
<dbReference type="FunFam" id="3.40.50.300:FF:000042">
    <property type="entry name" value="Maltose/maltodextrin ABC transporter, ATP-binding protein"/>
    <property type="match status" value="1"/>
</dbReference>
<reference evidence="6" key="2">
    <citation type="submission" date="2012-01" db="EMBL/GenBank/DDBJ databases">
        <title>Noncontiguous Finished sequence of chromosome of Saccharomonospora glauca K62.</title>
        <authorList>
            <consortium name="US DOE Joint Genome Institute"/>
            <person name="Lucas S."/>
            <person name="Han J."/>
            <person name="Lapidus A."/>
            <person name="Cheng J.-F."/>
            <person name="Goodwin L."/>
            <person name="Pitluck S."/>
            <person name="Peters L."/>
            <person name="Mikhailova N."/>
            <person name="Held B."/>
            <person name="Detter J.C."/>
            <person name="Han C."/>
            <person name="Tapia R."/>
            <person name="Land M."/>
            <person name="Hauser L."/>
            <person name="Kyrpides N."/>
            <person name="Ivanova N."/>
            <person name="Pagani I."/>
            <person name="Brambilla E.-M."/>
            <person name="Klenk H.-P."/>
            <person name="Woyke T."/>
        </authorList>
    </citation>
    <scope>NUCLEOTIDE SEQUENCE [LARGE SCALE GENOMIC DNA]</scope>
    <source>
        <strain evidence="6">K62</strain>
    </source>
</reference>
<dbReference type="GO" id="GO:0043190">
    <property type="term" value="C:ATP-binding cassette (ABC) transporter complex"/>
    <property type="evidence" value="ECO:0007669"/>
    <property type="project" value="InterPro"/>
</dbReference>
<dbReference type="SUPFAM" id="SSF52540">
    <property type="entry name" value="P-loop containing nucleoside triphosphate hydrolases"/>
    <property type="match status" value="1"/>
</dbReference>
<dbReference type="SMART" id="SM00382">
    <property type="entry name" value="AAA"/>
    <property type="match status" value="1"/>
</dbReference>
<dbReference type="InterPro" id="IPR008995">
    <property type="entry name" value="Mo/tungstate-bd_C_term_dom"/>
</dbReference>